<evidence type="ECO:0000256" key="1">
    <source>
        <dbReference type="SAM" id="Coils"/>
    </source>
</evidence>
<evidence type="ECO:0000313" key="4">
    <source>
        <dbReference type="Proteomes" id="UP000001058"/>
    </source>
</evidence>
<feature type="region of interest" description="Disordered" evidence="2">
    <location>
        <begin position="1"/>
        <end position="35"/>
    </location>
</feature>
<dbReference type="GeneID" id="9621360"/>
<feature type="compositionally biased region" description="Basic residues" evidence="2">
    <location>
        <begin position="22"/>
        <end position="32"/>
    </location>
</feature>
<feature type="coiled-coil region" evidence="1">
    <location>
        <begin position="35"/>
        <end position="72"/>
    </location>
</feature>
<feature type="compositionally biased region" description="Basic and acidic residues" evidence="2">
    <location>
        <begin position="7"/>
        <end position="16"/>
    </location>
</feature>
<feature type="non-terminal residue" evidence="3">
    <location>
        <position position="1"/>
    </location>
</feature>
<proteinExistence type="predicted"/>
<feature type="region of interest" description="Disordered" evidence="2">
    <location>
        <begin position="122"/>
        <end position="144"/>
    </location>
</feature>
<dbReference type="KEGG" id="vcn:VOLCADRAFT_86255"/>
<name>D8TIA9_VOLCA</name>
<reference evidence="3 4" key="1">
    <citation type="journal article" date="2010" name="Science">
        <title>Genomic analysis of organismal complexity in the multicellular green alga Volvox carteri.</title>
        <authorList>
            <person name="Prochnik S.E."/>
            <person name="Umen J."/>
            <person name="Nedelcu A.M."/>
            <person name="Hallmann A."/>
            <person name="Miller S.M."/>
            <person name="Nishii I."/>
            <person name="Ferris P."/>
            <person name="Kuo A."/>
            <person name="Mitros T."/>
            <person name="Fritz-Laylin L.K."/>
            <person name="Hellsten U."/>
            <person name="Chapman J."/>
            <person name="Simakov O."/>
            <person name="Rensing S.A."/>
            <person name="Terry A."/>
            <person name="Pangilinan J."/>
            <person name="Kapitonov V."/>
            <person name="Jurka J."/>
            <person name="Salamov A."/>
            <person name="Shapiro H."/>
            <person name="Schmutz J."/>
            <person name="Grimwood J."/>
            <person name="Lindquist E."/>
            <person name="Lucas S."/>
            <person name="Grigoriev I.V."/>
            <person name="Schmitt R."/>
            <person name="Kirk D."/>
            <person name="Rokhsar D.S."/>
        </authorList>
    </citation>
    <scope>NUCLEOTIDE SEQUENCE [LARGE SCALE GENOMIC DNA]</scope>
    <source>
        <strain evidence="4">f. Nagariensis / Eve</strain>
    </source>
</reference>
<accession>D8TIA9</accession>
<evidence type="ECO:0000256" key="2">
    <source>
        <dbReference type="SAM" id="MobiDB-lite"/>
    </source>
</evidence>
<gene>
    <name evidence="3" type="ORF">VOLCADRAFT_86255</name>
</gene>
<organism evidence="4">
    <name type="scientific">Volvox carteri f. nagariensis</name>
    <dbReference type="NCBI Taxonomy" id="3068"/>
    <lineage>
        <taxon>Eukaryota</taxon>
        <taxon>Viridiplantae</taxon>
        <taxon>Chlorophyta</taxon>
        <taxon>core chlorophytes</taxon>
        <taxon>Chlorophyceae</taxon>
        <taxon>CS clade</taxon>
        <taxon>Chlamydomonadales</taxon>
        <taxon>Volvocaceae</taxon>
        <taxon>Volvox</taxon>
    </lineage>
</organism>
<sequence length="419" mass="46722">FTVPSEFRTELGEHGDQQLPRRGPRGGKRPLRPRQQQLCALEAELEQKLRDLKAAQEEHDRLQQRAKVLEVVLPIREQQVQLLKQRRQVVYGRQQPAHVHKQDDVPSANAVRITKLQPCVSNGGLPSGSESPSAADGTLELGPKSAETCHRPAALARAIQVSIDYVKVMNHANTFTSGQVAVFTSVPAHGSVPPHLLRHMVNTWKQWVREAGLVLHAYDARPHDPGPQLKLAQLYEQQLTPTFRAIRLDYPFFLSELMYLNFETGERGEPPPDSFWVPVVQGLRFSPEQIADAVAALALYKERTAKALEERRILVAKLDSVLAADRRRSPWEEGPGANQGQSGPLKCCDVLLELDYLTAQLYRNVMNQGGALEAVKDFMGSNLFSLVQVVRGSVLSYPYFPDAIAILNCLSTMSPFPVK</sequence>
<dbReference type="InParanoid" id="D8TIA9"/>
<keyword evidence="1" id="KW-0175">Coiled coil</keyword>
<dbReference type="Proteomes" id="UP000001058">
    <property type="component" value="Unassembled WGS sequence"/>
</dbReference>
<evidence type="ECO:0000313" key="3">
    <source>
        <dbReference type="EMBL" id="EFJ52859.1"/>
    </source>
</evidence>
<dbReference type="OrthoDB" id="542456at2759"/>
<dbReference type="EMBL" id="GL378323">
    <property type="protein sequence ID" value="EFJ52859.1"/>
    <property type="molecule type" value="Genomic_DNA"/>
</dbReference>
<dbReference type="RefSeq" id="XP_002945864.1">
    <property type="nucleotide sequence ID" value="XM_002945818.1"/>
</dbReference>
<protein>
    <submittedName>
        <fullName evidence="3">Uncharacterized protein</fullName>
    </submittedName>
</protein>
<dbReference type="AlphaFoldDB" id="D8TIA9"/>
<dbReference type="eggNOG" id="ENOG502R34V">
    <property type="taxonomic scope" value="Eukaryota"/>
</dbReference>
<keyword evidence="4" id="KW-1185">Reference proteome</keyword>